<keyword evidence="7 21" id="KW-0808">Transferase</keyword>
<feature type="active site" evidence="18">
    <location>
        <position position="386"/>
    </location>
</feature>
<comment type="cofactor">
    <cofactor evidence="21">
        <name>Zn(2+)</name>
        <dbReference type="ChEBI" id="CHEBI:29105"/>
    </cofactor>
    <text evidence="21">Binds 2 Zn(2+) ions per subunit.</text>
</comment>
<dbReference type="PANTHER" id="PTHR13301">
    <property type="entry name" value="X-BOX TRANSCRIPTION FACTOR-RELATED"/>
    <property type="match status" value="1"/>
</dbReference>
<keyword evidence="8 21" id="KW-0812">Transmembrane</keyword>
<keyword evidence="10 21" id="KW-0863">Zinc-finger</keyword>
<feature type="transmembrane region" description="Helical" evidence="21">
    <location>
        <begin position="1034"/>
        <end position="1054"/>
    </location>
</feature>
<dbReference type="Pfam" id="PF14569">
    <property type="entry name" value="zf-UDP"/>
    <property type="match status" value="1"/>
</dbReference>
<feature type="transmembrane region" description="Helical" evidence="21">
    <location>
        <begin position="921"/>
        <end position="941"/>
    </location>
</feature>
<evidence type="ECO:0000256" key="20">
    <source>
        <dbReference type="PIRSR" id="PIRSR605150-3"/>
    </source>
</evidence>
<evidence type="ECO:0000256" key="6">
    <source>
        <dbReference type="ARBA" id="ARBA00022676"/>
    </source>
</evidence>
<comment type="catalytic activity">
    <reaction evidence="17 21">
        <text>[(1-&gt;4)-beta-D-glucosyl](n) + UDP-alpha-D-glucose = [(1-&gt;4)-beta-D-glucosyl](n+1) + UDP + H(+)</text>
        <dbReference type="Rhea" id="RHEA:19929"/>
        <dbReference type="Rhea" id="RHEA-COMP:10033"/>
        <dbReference type="Rhea" id="RHEA-COMP:10034"/>
        <dbReference type="ChEBI" id="CHEBI:15378"/>
        <dbReference type="ChEBI" id="CHEBI:18246"/>
        <dbReference type="ChEBI" id="CHEBI:58223"/>
        <dbReference type="ChEBI" id="CHEBI:58885"/>
        <dbReference type="EC" id="2.4.1.12"/>
    </reaction>
</comment>
<reference evidence="24" key="1">
    <citation type="journal article" date="2023" name="Plant J.">
        <title>The genome of the king protea, Protea cynaroides.</title>
        <authorList>
            <person name="Chang J."/>
            <person name="Duong T.A."/>
            <person name="Schoeman C."/>
            <person name="Ma X."/>
            <person name="Roodt D."/>
            <person name="Barker N."/>
            <person name="Li Z."/>
            <person name="Van de Peer Y."/>
            <person name="Mizrachi E."/>
        </authorList>
    </citation>
    <scope>NUCLEOTIDE SEQUENCE</scope>
    <source>
        <tissue evidence="24">Young leaves</tissue>
    </source>
</reference>
<feature type="region of interest" description="Disordered" evidence="22">
    <location>
        <begin position="656"/>
        <end position="676"/>
    </location>
</feature>
<evidence type="ECO:0000256" key="18">
    <source>
        <dbReference type="PIRSR" id="PIRSR605150-1"/>
    </source>
</evidence>
<dbReference type="SUPFAM" id="SSF53448">
    <property type="entry name" value="Nucleotide-diphospho-sugar transferases"/>
    <property type="match status" value="1"/>
</dbReference>
<evidence type="ECO:0000313" key="24">
    <source>
        <dbReference type="EMBL" id="KAJ4969607.1"/>
    </source>
</evidence>
<feature type="binding site" evidence="20">
    <location>
        <position position="528"/>
    </location>
    <ligand>
        <name>Mn(2+)</name>
        <dbReference type="ChEBI" id="CHEBI:29035"/>
    </ligand>
</feature>
<dbReference type="Gene3D" id="3.90.550.10">
    <property type="entry name" value="Spore Coat Polysaccharide Biosynthesis Protein SpsA, Chain A"/>
    <property type="match status" value="1"/>
</dbReference>
<proteinExistence type="inferred from homology"/>
<dbReference type="GO" id="GO:0016760">
    <property type="term" value="F:cellulose synthase (UDP-forming) activity"/>
    <property type="evidence" value="ECO:0007669"/>
    <property type="project" value="UniProtKB-EC"/>
</dbReference>
<evidence type="ECO:0000256" key="16">
    <source>
        <dbReference type="ARBA" id="ARBA00023316"/>
    </source>
</evidence>
<dbReference type="Gene3D" id="3.30.40.10">
    <property type="entry name" value="Zinc/RING finger domain, C3HC4 (zinc finger)"/>
    <property type="match status" value="1"/>
</dbReference>
<dbReference type="InterPro" id="IPR005150">
    <property type="entry name" value="Cellulose_synth"/>
</dbReference>
<evidence type="ECO:0000256" key="10">
    <source>
        <dbReference type="ARBA" id="ARBA00022771"/>
    </source>
</evidence>
<evidence type="ECO:0000256" key="2">
    <source>
        <dbReference type="ARBA" id="ARBA00004651"/>
    </source>
</evidence>
<keyword evidence="12 21" id="KW-0135">Cellulose biosynthesis</keyword>
<evidence type="ECO:0000259" key="23">
    <source>
        <dbReference type="Pfam" id="PF14569"/>
    </source>
</evidence>
<feature type="transmembrane region" description="Helical" evidence="21">
    <location>
        <begin position="883"/>
        <end position="901"/>
    </location>
</feature>
<dbReference type="InterPro" id="IPR027934">
    <property type="entry name" value="CES_Znf_RING"/>
</dbReference>
<feature type="region of interest" description="Disordered" evidence="22">
    <location>
        <begin position="145"/>
        <end position="167"/>
    </location>
</feature>
<evidence type="ECO:0000256" key="8">
    <source>
        <dbReference type="ARBA" id="ARBA00022692"/>
    </source>
</evidence>
<keyword evidence="6 21" id="KW-0328">Glycosyltransferase</keyword>
<dbReference type="CDD" id="cd16617">
    <property type="entry name" value="mRING-HC-C4C4_CesA"/>
    <property type="match status" value="1"/>
</dbReference>
<name>A0A9Q0KFL2_9MAGN</name>
<dbReference type="EMBL" id="JAMYWD010000005">
    <property type="protein sequence ID" value="KAJ4969607.1"/>
    <property type="molecule type" value="Genomic_DNA"/>
</dbReference>
<dbReference type="EC" id="2.4.1.12" evidence="21"/>
<evidence type="ECO:0000256" key="11">
    <source>
        <dbReference type="ARBA" id="ARBA00022833"/>
    </source>
</evidence>
<evidence type="ECO:0000256" key="13">
    <source>
        <dbReference type="ARBA" id="ARBA00022989"/>
    </source>
</evidence>
<feature type="transmembrane region" description="Helical" evidence="21">
    <location>
        <begin position="1000"/>
        <end position="1022"/>
    </location>
</feature>
<dbReference type="GO" id="GO:0005886">
    <property type="term" value="C:plasma membrane"/>
    <property type="evidence" value="ECO:0007669"/>
    <property type="project" value="UniProtKB-SubCell"/>
</dbReference>
<feature type="active site" evidence="18">
    <location>
        <position position="773"/>
    </location>
</feature>
<keyword evidence="14 21" id="KW-0472">Membrane</keyword>
<evidence type="ECO:0000256" key="14">
    <source>
        <dbReference type="ARBA" id="ARBA00023136"/>
    </source>
</evidence>
<evidence type="ECO:0000256" key="21">
    <source>
        <dbReference type="RuleBase" id="RU361116"/>
    </source>
</evidence>
<comment type="subcellular location">
    <subcellularLocation>
        <location evidence="2 21">Cell membrane</location>
        <topology evidence="2 21">Multi-pass membrane protein</topology>
    </subcellularLocation>
</comment>
<evidence type="ECO:0000256" key="19">
    <source>
        <dbReference type="PIRSR" id="PIRSR605150-2"/>
    </source>
</evidence>
<feature type="binding site" evidence="19">
    <location>
        <position position="356"/>
    </location>
    <ligand>
        <name>UDP-alpha-D-glucose</name>
        <dbReference type="ChEBI" id="CHEBI:58885"/>
    </ligand>
</feature>
<feature type="binding site" evidence="19">
    <location>
        <position position="527"/>
    </location>
    <ligand>
        <name>UDP-alpha-D-glucose</name>
        <dbReference type="ChEBI" id="CHEBI:58885"/>
    </ligand>
</feature>
<feature type="binding site" evidence="19">
    <location>
        <position position="350"/>
    </location>
    <ligand>
        <name>UDP-alpha-D-glucose</name>
        <dbReference type="ChEBI" id="CHEBI:58885"/>
    </ligand>
</feature>
<sequence length="1073" mass="120002">MQMEGGEPKPSKHHGDQVCQICGDPVGTAVGGDLFVACDVCAFPVCRPCYEYERKDGTQSCPQCKTSYKRHKGSPPIHGDEADDCDMDDVASDVTTQDPKQKIAERMLSWHLTYGRGEDFGAPNYDKDVPLNHIPLLMNGQAVSGELSSASPGRMSMASPGGGAGGKRVHPLPYSSDINQSPNPSREFAQGFGNVAWKERVEGWKMKQEKNVVPMSTAHAPSEGRGGGDFDASTDVVLDDSLLNDEARQPLSRKVSIPSSRINPYRMVIVLRLIILCIFLHYRVTNPVPNAYPLWLISVICEIWFALSWILDQFPKWLPVNRETYLDRLSLRYDREGEPSQLAAVDIFVSTVDPLKEPPLVTANTVLSILAVDYPVDKVSCYVSDDGAAMLTFEALSETSEFARKWVPFTKKYNIEPRAPEWYFAQKVDYLKDKIQPSFVKDRRAMKREYEEFKVRVNGLVAKAQKVPEEGWVMQDGTPWPGNNTRDHPGMIQVFLGHSGGLDSEGNELPRLVYVSREKRPGFQHHKKAGAMNSLVRVSAVLTNGPFLLNLDCDHYINNSKALRESMCFMMDPNLGKQVCYVQFPQRFDGIDKNDRYANRNTVFFDINLRGLDGIQGPVYVGTGCVFNRTALYGYEPPLKPKHRKVGFLSLCFGGSQKKGSKSIKKGSDKKKSSKHVDPTVPIFNLEDIEEGVEGAGFDDEKSLLMSQMSLEKRFGQSAVFVASTLMENGGVPQSAMPDTLLKEAIHVISCGYEDKTDWGNEIGWIYGSVTEDILTGFKMHARGWRSIYCIPKRPAFKGSAPINLSDRLNQVLRWALGSVEILLSRHCPIWYGYGGRLKWLERFAYINTTIYPITAIPLLAYCTLPAVCLLTGKFIIPQISNFASIWFISLFLSIFATGILEMRWSGVGIDEWWRNEQFWVIGGVSAHLFAVFQGLLKVLAGIDTNFTVTSKASDEDGDFTELYMFKWTTLLIPPTTLLIVNLVGVVAGISYAINSGYQSWGPLFGKLFFAFWVIVHLYPFLKGLMGRQNRTPTIVVVWSILLASIFSLLWVRIDPFTTRVTGPDVQQCGINC</sequence>
<evidence type="ECO:0000256" key="15">
    <source>
        <dbReference type="ARBA" id="ARBA00023211"/>
    </source>
</evidence>
<comment type="caution">
    <text evidence="21">Lacks conserved residue(s) required for the propagation of feature annotation.</text>
</comment>
<accession>A0A9Q0KFL2</accession>
<feature type="compositionally biased region" description="Basic and acidic residues" evidence="22">
    <location>
        <begin position="666"/>
        <end position="676"/>
    </location>
</feature>
<keyword evidence="11 21" id="KW-0862">Zinc</keyword>
<dbReference type="GO" id="GO:0030244">
    <property type="term" value="P:cellulose biosynthetic process"/>
    <property type="evidence" value="ECO:0007669"/>
    <property type="project" value="UniProtKB-KW"/>
</dbReference>
<comment type="cofactor">
    <cofactor evidence="1">
        <name>Mn(2+)</name>
        <dbReference type="ChEBI" id="CHEBI:29035"/>
    </cofactor>
</comment>
<keyword evidence="9 21" id="KW-0479">Metal-binding</keyword>
<dbReference type="InterPro" id="IPR029044">
    <property type="entry name" value="Nucleotide-diphossugar_trans"/>
</dbReference>
<keyword evidence="25" id="KW-1185">Reference proteome</keyword>
<evidence type="ECO:0000256" key="22">
    <source>
        <dbReference type="SAM" id="MobiDB-lite"/>
    </source>
</evidence>
<dbReference type="OrthoDB" id="72851at2759"/>
<evidence type="ECO:0000256" key="5">
    <source>
        <dbReference type="ARBA" id="ARBA00022475"/>
    </source>
</evidence>
<keyword evidence="5 21" id="KW-1003">Cell membrane</keyword>
<dbReference type="InterPro" id="IPR013083">
    <property type="entry name" value="Znf_RING/FYVE/PHD"/>
</dbReference>
<evidence type="ECO:0000256" key="12">
    <source>
        <dbReference type="ARBA" id="ARBA00022916"/>
    </source>
</evidence>
<protein>
    <recommendedName>
        <fullName evidence="21">Cellulose synthase</fullName>
        <ecNumber evidence="21">2.4.1.12</ecNumber>
    </recommendedName>
</protein>
<dbReference type="SUPFAM" id="SSF57850">
    <property type="entry name" value="RING/U-box"/>
    <property type="match status" value="1"/>
</dbReference>
<dbReference type="GO" id="GO:0008270">
    <property type="term" value="F:zinc ion binding"/>
    <property type="evidence" value="ECO:0007669"/>
    <property type="project" value="UniProtKB-KW"/>
</dbReference>
<keyword evidence="15" id="KW-0464">Manganese</keyword>
<evidence type="ECO:0000256" key="4">
    <source>
        <dbReference type="ARBA" id="ARBA00007548"/>
    </source>
</evidence>
<organism evidence="24 25">
    <name type="scientific">Protea cynaroides</name>
    <dbReference type="NCBI Taxonomy" id="273540"/>
    <lineage>
        <taxon>Eukaryota</taxon>
        <taxon>Viridiplantae</taxon>
        <taxon>Streptophyta</taxon>
        <taxon>Embryophyta</taxon>
        <taxon>Tracheophyta</taxon>
        <taxon>Spermatophyta</taxon>
        <taxon>Magnoliopsida</taxon>
        <taxon>Proteales</taxon>
        <taxon>Proteaceae</taxon>
        <taxon>Protea</taxon>
    </lineage>
</organism>
<feature type="binding site" evidence="19">
    <location>
        <position position="357"/>
    </location>
    <ligand>
        <name>UDP-alpha-D-glucose</name>
        <dbReference type="ChEBI" id="CHEBI:58885"/>
    </ligand>
</feature>
<feature type="domain" description="Cellulose synthase RING-type zinc finger" evidence="23">
    <location>
        <begin position="9"/>
        <end position="84"/>
    </location>
</feature>
<comment type="pathway">
    <text evidence="3 21">Glycan metabolism; plant cellulose biosynthesis.</text>
</comment>
<keyword evidence="13 21" id="KW-1133">Transmembrane helix</keyword>
<evidence type="ECO:0000256" key="3">
    <source>
        <dbReference type="ARBA" id="ARBA00004768"/>
    </source>
</evidence>
<dbReference type="Proteomes" id="UP001141806">
    <property type="component" value="Unassembled WGS sequence"/>
</dbReference>
<feature type="transmembrane region" description="Helical" evidence="21">
    <location>
        <begin position="971"/>
        <end position="994"/>
    </location>
</feature>
<gene>
    <name evidence="24" type="ORF">NE237_002706</name>
</gene>
<evidence type="ECO:0000313" key="25">
    <source>
        <dbReference type="Proteomes" id="UP001141806"/>
    </source>
</evidence>
<keyword evidence="16 21" id="KW-0961">Cell wall biogenesis/degradation</keyword>
<evidence type="ECO:0000256" key="9">
    <source>
        <dbReference type="ARBA" id="ARBA00022723"/>
    </source>
</evidence>
<evidence type="ECO:0000256" key="7">
    <source>
        <dbReference type="ARBA" id="ARBA00022679"/>
    </source>
</evidence>
<dbReference type="FunFam" id="3.90.550.10:FF:000009">
    <property type="entry name" value="Cellulose synthase"/>
    <property type="match status" value="1"/>
</dbReference>
<dbReference type="GO" id="GO:0071555">
    <property type="term" value="P:cell wall organization"/>
    <property type="evidence" value="ECO:0007669"/>
    <property type="project" value="UniProtKB-KW"/>
</dbReference>
<comment type="caution">
    <text evidence="24">The sequence shown here is derived from an EMBL/GenBank/DDBJ whole genome shotgun (WGS) entry which is preliminary data.</text>
</comment>
<dbReference type="AlphaFoldDB" id="A0A9Q0KFL2"/>
<evidence type="ECO:0000256" key="1">
    <source>
        <dbReference type="ARBA" id="ARBA00001936"/>
    </source>
</evidence>
<dbReference type="Pfam" id="PF03552">
    <property type="entry name" value="Cellulose_synt"/>
    <property type="match status" value="1"/>
</dbReference>
<evidence type="ECO:0000256" key="17">
    <source>
        <dbReference type="ARBA" id="ARBA00048682"/>
    </source>
</evidence>
<feature type="transmembrane region" description="Helical" evidence="21">
    <location>
        <begin position="851"/>
        <end position="871"/>
    </location>
</feature>
<comment type="similarity">
    <text evidence="4 21">Belongs to the glycosyltransferase 2 family. Plant cellulose synthase subfamily.</text>
</comment>
<feature type="binding site" evidence="20">
    <location>
        <position position="552"/>
    </location>
    <ligand>
        <name>Mn(2+)</name>
        <dbReference type="ChEBI" id="CHEBI:29035"/>
    </ligand>
</feature>
<feature type="binding site" evidence="19">
    <location>
        <position position="386"/>
    </location>
    <ligand>
        <name>UDP-alpha-D-glucose</name>
        <dbReference type="ChEBI" id="CHEBI:58885"/>
    </ligand>
</feature>